<dbReference type="Gene3D" id="3.40.430.10">
    <property type="entry name" value="Dihydrofolate Reductase, subunit A"/>
    <property type="match status" value="1"/>
</dbReference>
<dbReference type="InterPro" id="IPR050765">
    <property type="entry name" value="Riboflavin_Biosynth_HTPR"/>
</dbReference>
<dbReference type="GO" id="GO:0008703">
    <property type="term" value="F:5-amino-6-(5-phosphoribosylamino)uracil reductase activity"/>
    <property type="evidence" value="ECO:0007669"/>
    <property type="project" value="InterPro"/>
</dbReference>
<accession>A0A4Q2JQT2</accession>
<dbReference type="Pfam" id="PF01872">
    <property type="entry name" value="RibD_C"/>
    <property type="match status" value="1"/>
</dbReference>
<dbReference type="OrthoDB" id="7949219at2"/>
<dbReference type="RefSeq" id="WP_129234183.1">
    <property type="nucleotide sequence ID" value="NZ_JBHXVJ010000001.1"/>
</dbReference>
<evidence type="ECO:0000313" key="3">
    <source>
        <dbReference type="Proteomes" id="UP000292881"/>
    </source>
</evidence>
<gene>
    <name evidence="2" type="ORF">ESO86_06620</name>
</gene>
<dbReference type="InterPro" id="IPR002734">
    <property type="entry name" value="RibDG_C"/>
</dbReference>
<dbReference type="AlphaFoldDB" id="A0A4Q2JQT2"/>
<comment type="caution">
    <text evidence="2">The sequence shown here is derived from an EMBL/GenBank/DDBJ whole genome shotgun (WGS) entry which is preliminary data.</text>
</comment>
<dbReference type="SUPFAM" id="SSF53597">
    <property type="entry name" value="Dihydrofolate reductase-like"/>
    <property type="match status" value="1"/>
</dbReference>
<organism evidence="2 3">
    <name type="scientific">Agromyces binzhouensis</name>
    <dbReference type="NCBI Taxonomy" id="1817495"/>
    <lineage>
        <taxon>Bacteria</taxon>
        <taxon>Bacillati</taxon>
        <taxon>Actinomycetota</taxon>
        <taxon>Actinomycetes</taxon>
        <taxon>Micrococcales</taxon>
        <taxon>Microbacteriaceae</taxon>
        <taxon>Agromyces</taxon>
    </lineage>
</organism>
<reference evidence="2 3" key="1">
    <citation type="submission" date="2019-01" db="EMBL/GenBank/DDBJ databases">
        <authorList>
            <person name="Li J."/>
        </authorList>
    </citation>
    <scope>NUCLEOTIDE SEQUENCE [LARGE SCALE GENOMIC DNA]</scope>
    <source>
        <strain evidence="2 3">CGMCC 4.7180</strain>
    </source>
</reference>
<dbReference type="InterPro" id="IPR024072">
    <property type="entry name" value="DHFR-like_dom_sf"/>
</dbReference>
<keyword evidence="3" id="KW-1185">Reference proteome</keyword>
<feature type="domain" description="Bacterial bifunctional deaminase-reductase C-terminal" evidence="1">
    <location>
        <begin position="4"/>
        <end position="180"/>
    </location>
</feature>
<dbReference type="GO" id="GO:0009231">
    <property type="term" value="P:riboflavin biosynthetic process"/>
    <property type="evidence" value="ECO:0007669"/>
    <property type="project" value="InterPro"/>
</dbReference>
<protein>
    <submittedName>
        <fullName evidence="2">Deaminase</fullName>
    </submittedName>
</protein>
<proteinExistence type="predicted"/>
<name>A0A4Q2JQT2_9MICO</name>
<evidence type="ECO:0000259" key="1">
    <source>
        <dbReference type="Pfam" id="PF01872"/>
    </source>
</evidence>
<dbReference type="Proteomes" id="UP000292881">
    <property type="component" value="Unassembled WGS sequence"/>
</dbReference>
<dbReference type="PANTHER" id="PTHR38011">
    <property type="entry name" value="DIHYDROFOLATE REDUCTASE FAMILY PROTEIN (AFU_ORTHOLOGUE AFUA_8G06820)"/>
    <property type="match status" value="1"/>
</dbReference>
<dbReference type="EMBL" id="SDPL01000089">
    <property type="protein sequence ID" value="RXZ48408.1"/>
    <property type="molecule type" value="Genomic_DNA"/>
</dbReference>
<sequence>MGRVVYGNQMSLDGYVADREGRFDWAVPGEDVHSAVNDDLRNVGTFVLGRRVWEVLRAWDVMDLADQGDAVRDFAGIWAAADKVVCSRTLAEEDLADAPRTRLSRTFDPDEVRALAAASDRDVAVGGPELASQALASGIVDDVSLHVHPVVVGGGTPAFPTPVLLGLELVEQRAYDGGVVGLRYRPRA</sequence>
<evidence type="ECO:0000313" key="2">
    <source>
        <dbReference type="EMBL" id="RXZ48408.1"/>
    </source>
</evidence>
<dbReference type="PANTHER" id="PTHR38011:SF11">
    <property type="entry name" value="2,5-DIAMINO-6-RIBOSYLAMINO-4(3H)-PYRIMIDINONE 5'-PHOSPHATE REDUCTASE"/>
    <property type="match status" value="1"/>
</dbReference>